<keyword evidence="3" id="KW-0720">Serine protease</keyword>
<evidence type="ECO:0000313" key="8">
    <source>
        <dbReference type="Proteomes" id="UP000663880"/>
    </source>
</evidence>
<evidence type="ECO:0000256" key="4">
    <source>
        <dbReference type="ARBA" id="ARBA00023157"/>
    </source>
</evidence>
<protein>
    <recommendedName>
        <fullName evidence="6">Peptidase S1 domain-containing protein</fullName>
    </recommendedName>
</protein>
<dbReference type="InterPro" id="IPR009003">
    <property type="entry name" value="Peptidase_S1_PA"/>
</dbReference>
<dbReference type="InterPro" id="IPR043504">
    <property type="entry name" value="Peptidase_S1_PA_chymotrypsin"/>
</dbReference>
<keyword evidence="8" id="KW-1185">Reference proteome</keyword>
<dbReference type="InterPro" id="IPR018114">
    <property type="entry name" value="TRYPSIN_HIS"/>
</dbReference>
<dbReference type="PROSITE" id="PS50240">
    <property type="entry name" value="TRYPSIN_DOM"/>
    <property type="match status" value="1"/>
</dbReference>
<dbReference type="PRINTS" id="PR00722">
    <property type="entry name" value="CHYMOTRYPSIN"/>
</dbReference>
<dbReference type="PANTHER" id="PTHR24252:SF7">
    <property type="entry name" value="HYALIN"/>
    <property type="match status" value="1"/>
</dbReference>
<evidence type="ECO:0000256" key="5">
    <source>
        <dbReference type="SAM" id="SignalP"/>
    </source>
</evidence>
<keyword evidence="1" id="KW-0645">Protease</keyword>
<keyword evidence="2" id="KW-0378">Hydrolase</keyword>
<name>A0A821U1B4_9NEOP</name>
<accession>A0A821U1B4</accession>
<dbReference type="EMBL" id="CAJOBZ010000026">
    <property type="protein sequence ID" value="CAF4878949.1"/>
    <property type="molecule type" value="Genomic_DNA"/>
</dbReference>
<sequence length="293" mass="32104">MGRAILCVLFVIFDYGLCYINLADIECGAQSFRNARIVGGTSSQPAEFPWAASIWRQGTHQCGATVISDRWLITAGHCVCNVFDTFYKAKQLTAVVGFTDISTSDRNEALSSIVPHPDYRCKKKTNDVALLKTIRQLIWSSSIRPACLPQPLDSDYSGQLATVAGWGFTHEDRGIGERPNVLQKTDVLVVDNDVCNDWYKSQGSKVRIIGTQMCAGHESGGRDSCWADSGGPLMTKNENGHTTLIGVVSTGSGCARAKMPGIYTRVSRYTEWIQASVSEDTSRSSLRWFSGAR</sequence>
<dbReference type="PROSITE" id="PS00134">
    <property type="entry name" value="TRYPSIN_HIS"/>
    <property type="match status" value="1"/>
</dbReference>
<keyword evidence="5" id="KW-0732">Signal</keyword>
<evidence type="ECO:0000256" key="3">
    <source>
        <dbReference type="ARBA" id="ARBA00022825"/>
    </source>
</evidence>
<dbReference type="CDD" id="cd00190">
    <property type="entry name" value="Tryp_SPc"/>
    <property type="match status" value="1"/>
</dbReference>
<dbReference type="SUPFAM" id="SSF50494">
    <property type="entry name" value="Trypsin-like serine proteases"/>
    <property type="match status" value="1"/>
</dbReference>
<evidence type="ECO:0000313" key="7">
    <source>
        <dbReference type="EMBL" id="CAF4878949.1"/>
    </source>
</evidence>
<dbReference type="InterPro" id="IPR001314">
    <property type="entry name" value="Peptidase_S1A"/>
</dbReference>
<gene>
    <name evidence="7" type="ORF">PMACD_LOCUS9437</name>
</gene>
<feature type="signal peptide" evidence="5">
    <location>
        <begin position="1"/>
        <end position="18"/>
    </location>
</feature>
<dbReference type="Gene3D" id="2.40.10.10">
    <property type="entry name" value="Trypsin-like serine proteases"/>
    <property type="match status" value="1"/>
</dbReference>
<proteinExistence type="predicted"/>
<evidence type="ECO:0000256" key="2">
    <source>
        <dbReference type="ARBA" id="ARBA00022801"/>
    </source>
</evidence>
<dbReference type="PANTHER" id="PTHR24252">
    <property type="entry name" value="ACROSIN-RELATED"/>
    <property type="match status" value="1"/>
</dbReference>
<dbReference type="OrthoDB" id="9448935at2759"/>
<dbReference type="GO" id="GO:0004252">
    <property type="term" value="F:serine-type endopeptidase activity"/>
    <property type="evidence" value="ECO:0007669"/>
    <property type="project" value="InterPro"/>
</dbReference>
<reference evidence="7" key="1">
    <citation type="submission" date="2021-02" db="EMBL/GenBank/DDBJ databases">
        <authorList>
            <person name="Steward A R."/>
        </authorList>
    </citation>
    <scope>NUCLEOTIDE SEQUENCE</scope>
</reference>
<feature type="chain" id="PRO_5032726919" description="Peptidase S1 domain-containing protein" evidence="5">
    <location>
        <begin position="19"/>
        <end position="293"/>
    </location>
</feature>
<dbReference type="FunFam" id="2.40.10.10:FF:000003">
    <property type="entry name" value="Transmembrane serine protease 3"/>
    <property type="match status" value="1"/>
</dbReference>
<dbReference type="SMART" id="SM00020">
    <property type="entry name" value="Tryp_SPc"/>
    <property type="match status" value="1"/>
</dbReference>
<dbReference type="AlphaFoldDB" id="A0A821U1B4"/>
<dbReference type="Pfam" id="PF00089">
    <property type="entry name" value="Trypsin"/>
    <property type="match status" value="1"/>
</dbReference>
<feature type="domain" description="Peptidase S1" evidence="6">
    <location>
        <begin position="37"/>
        <end position="278"/>
    </location>
</feature>
<evidence type="ECO:0000259" key="6">
    <source>
        <dbReference type="PROSITE" id="PS50240"/>
    </source>
</evidence>
<dbReference type="InterPro" id="IPR001254">
    <property type="entry name" value="Trypsin_dom"/>
</dbReference>
<dbReference type="GO" id="GO:0006508">
    <property type="term" value="P:proteolysis"/>
    <property type="evidence" value="ECO:0007669"/>
    <property type="project" value="UniProtKB-KW"/>
</dbReference>
<dbReference type="Proteomes" id="UP000663880">
    <property type="component" value="Unassembled WGS sequence"/>
</dbReference>
<keyword evidence="4" id="KW-1015">Disulfide bond</keyword>
<organism evidence="7 8">
    <name type="scientific">Pieris macdunnoughi</name>
    <dbReference type="NCBI Taxonomy" id="345717"/>
    <lineage>
        <taxon>Eukaryota</taxon>
        <taxon>Metazoa</taxon>
        <taxon>Ecdysozoa</taxon>
        <taxon>Arthropoda</taxon>
        <taxon>Hexapoda</taxon>
        <taxon>Insecta</taxon>
        <taxon>Pterygota</taxon>
        <taxon>Neoptera</taxon>
        <taxon>Endopterygota</taxon>
        <taxon>Lepidoptera</taxon>
        <taxon>Glossata</taxon>
        <taxon>Ditrysia</taxon>
        <taxon>Papilionoidea</taxon>
        <taxon>Pieridae</taxon>
        <taxon>Pierinae</taxon>
        <taxon>Pieris</taxon>
    </lineage>
</organism>
<evidence type="ECO:0000256" key="1">
    <source>
        <dbReference type="ARBA" id="ARBA00022670"/>
    </source>
</evidence>
<comment type="caution">
    <text evidence="7">The sequence shown here is derived from an EMBL/GenBank/DDBJ whole genome shotgun (WGS) entry which is preliminary data.</text>
</comment>